<dbReference type="AlphaFoldDB" id="A0A401IQ26"/>
<dbReference type="InterPro" id="IPR040491">
    <property type="entry name" value="DUF5626"/>
</dbReference>
<protein>
    <recommendedName>
        <fullName evidence="2">DUF5626 domain-containing protein</fullName>
    </recommendedName>
</protein>
<keyword evidence="4" id="KW-1185">Reference proteome</keyword>
<organism evidence="3 4">
    <name type="scientific">Ligilactobacillus salitolerans</name>
    <dbReference type="NCBI Taxonomy" id="1808352"/>
    <lineage>
        <taxon>Bacteria</taxon>
        <taxon>Bacillati</taxon>
        <taxon>Bacillota</taxon>
        <taxon>Bacilli</taxon>
        <taxon>Lactobacillales</taxon>
        <taxon>Lactobacillaceae</taxon>
        <taxon>Ligilactobacillus</taxon>
    </lineage>
</organism>
<dbReference type="EMBL" id="BFFP01000001">
    <property type="protein sequence ID" value="GBG93638.1"/>
    <property type="molecule type" value="Genomic_DNA"/>
</dbReference>
<accession>A0A401IQ26</accession>
<evidence type="ECO:0000256" key="1">
    <source>
        <dbReference type="SAM" id="SignalP"/>
    </source>
</evidence>
<dbReference type="Gene3D" id="2.60.40.3860">
    <property type="match status" value="1"/>
</dbReference>
<feature type="signal peptide" evidence="1">
    <location>
        <begin position="1"/>
        <end position="24"/>
    </location>
</feature>
<gene>
    <name evidence="3" type="ORF">LFYK43_00970</name>
</gene>
<feature type="chain" id="PRO_5019043019" description="DUF5626 domain-containing protein" evidence="1">
    <location>
        <begin position="25"/>
        <end position="155"/>
    </location>
</feature>
<dbReference type="RefSeq" id="WP_124974330.1">
    <property type="nucleotide sequence ID" value="NZ_BFFP01000001.1"/>
</dbReference>
<feature type="domain" description="DUF5626" evidence="2">
    <location>
        <begin position="36"/>
        <end position="154"/>
    </location>
</feature>
<dbReference type="Pfam" id="PF18540">
    <property type="entry name" value="DUF5626"/>
    <property type="match status" value="1"/>
</dbReference>
<evidence type="ECO:0000259" key="2">
    <source>
        <dbReference type="Pfam" id="PF18540"/>
    </source>
</evidence>
<name>A0A401IQ26_9LACO</name>
<sequence length="155" mass="16857">MKKIYLLLAAIIAVVSLGTFTASANTVSQGQITYNLKQGGTQVFETADTQNNPIEYVVSEDKDDFTSSLIRLSNKNYTITKKGIGWHVSYKIKVSGNSIKQAFGLNAVATKGSFKSSLLAKISNKKAQWRAKYKFGLVTTVSCTAKISGTKLYVS</sequence>
<comment type="caution">
    <text evidence="3">The sequence shown here is derived from an EMBL/GenBank/DDBJ whole genome shotgun (WGS) entry which is preliminary data.</text>
</comment>
<dbReference type="OrthoDB" id="2296864at2"/>
<evidence type="ECO:0000313" key="3">
    <source>
        <dbReference type="EMBL" id="GBG93638.1"/>
    </source>
</evidence>
<keyword evidence="1" id="KW-0732">Signal</keyword>
<evidence type="ECO:0000313" key="4">
    <source>
        <dbReference type="Proteomes" id="UP000286848"/>
    </source>
</evidence>
<dbReference type="Proteomes" id="UP000286848">
    <property type="component" value="Unassembled WGS sequence"/>
</dbReference>
<proteinExistence type="predicted"/>
<reference evidence="3 4" key="1">
    <citation type="journal article" date="2019" name="Int. J. Syst. Evol. Microbiol.">
        <title>Lactobacillus salitolerans sp. nov., a novel lactic acid bacterium isolated from spent mushroom substrates.</title>
        <authorList>
            <person name="Tohno M."/>
            <person name="Tanizawa Y."/>
            <person name="Kojima Y."/>
            <person name="Sakamoto M."/>
            <person name="Nakamura Y."/>
            <person name="Ohkuma M."/>
            <person name="Kobayashi H."/>
        </authorList>
    </citation>
    <scope>NUCLEOTIDE SEQUENCE [LARGE SCALE GENOMIC DNA]</scope>
    <source>
        <strain evidence="3 4">YK43</strain>
    </source>
</reference>